<evidence type="ECO:0000256" key="1">
    <source>
        <dbReference type="SAM" id="MobiDB-lite"/>
    </source>
</evidence>
<gene>
    <name evidence="2" type="ORF">C1SCF055_LOCUS39583</name>
</gene>
<feature type="compositionally biased region" description="Basic and acidic residues" evidence="1">
    <location>
        <begin position="897"/>
        <end position="920"/>
    </location>
</feature>
<dbReference type="Proteomes" id="UP001152797">
    <property type="component" value="Unassembled WGS sequence"/>
</dbReference>
<sequence>MLASHCLPISRQQSQACGSPKLCVDDLRERAVVKMAGNAMSVPCDQTQSTAFNVLLTAFAFKAPWDGLPCLQDWGTHATNIWSQGYEGWRESIEIRPVHAELLGRPMDFGTVEASKGSGKISILLFTVLYNFLEMKRHMTEEELAGFTKWLRSARQVACAYIPQLKEEHYVWRRFQVSNQQAERQKKSLLQACMVFHRRAEKIAQENNMEYVLAWHQAIDEFNSFGTALTNPKNRIDTATAKLMFGFKVWDAEADICCLGGFVLDEMRTHRTPDNLLRFPGETLITVMNQFIEGDYHEELKSALMVMDPAFQIEELNMWKENIPNAQPMSDGQLCKADDKIDELVLSQNKLSFDADALALARDAAQLATLYREEQKTDRSARLAKVLHLKQQNQIGSSLTMDFMRKRCHHVAGPVQDLNNALDKFVASLGPDGSLIVWLDFMKWGVLSANDLNCLVNLVKRALATLPERSCCFAIGPQSTSERRGGLRDEFRRVEDKFSAKSLEPMPTFLRCECPPSTKKVPLLFWLTVSSGCEDANVWGHCALVQDRFCANMAAVQEALVPHEEAPEAAAGPAKWTESEPKNLDSLLETHIIENKIGGRVAGTSLYLTLAKKRDGTETDVVENQKYKLYLVSHQDDLTLSDKEFQIAHGKSSFMKPERVVSPRDSDPGKSRMPVNKQPALPLNTFNATGRDKKAQLSPEQVADLRSDISRAMGDVGKVRRKKAAPADAAADAPVSQPVEPSASTKPRAPRGTYARKAAQAVLDSLTTAAPKAKAKASKVSKGKGDSKRGRPAAKSKGTARSSTSKCGKGAVLKRPAGKATAETTANKAGTKKKLDRVSEDSLLAWDSEVDAEDLFGSEKDSDSEMATTQELPGKGDEEEPVASPNSNHEGVSGDEGGSRSDEDSNDESTEKVPKGKDSSKGSCPDMRSLYWSVIHEEQKKIKKSNPEMPGLGAKC</sequence>
<evidence type="ECO:0000313" key="4">
    <source>
        <dbReference type="Proteomes" id="UP001152797"/>
    </source>
</evidence>
<feature type="compositionally biased region" description="Basic and acidic residues" evidence="1">
    <location>
        <begin position="656"/>
        <end position="670"/>
    </location>
</feature>
<proteinExistence type="predicted"/>
<feature type="region of interest" description="Disordered" evidence="1">
    <location>
        <begin position="656"/>
        <end position="701"/>
    </location>
</feature>
<dbReference type="EMBL" id="CAMXCT010006495">
    <property type="protein sequence ID" value="CAI4014696.1"/>
    <property type="molecule type" value="Genomic_DNA"/>
</dbReference>
<dbReference type="OrthoDB" id="427000at2759"/>
<dbReference type="EMBL" id="CAMXCT020006495">
    <property type="protein sequence ID" value="CAL1168071.1"/>
    <property type="molecule type" value="Genomic_DNA"/>
</dbReference>
<keyword evidence="4" id="KW-1185">Reference proteome</keyword>
<reference evidence="3 4" key="2">
    <citation type="submission" date="2024-05" db="EMBL/GenBank/DDBJ databases">
        <authorList>
            <person name="Chen Y."/>
            <person name="Shah S."/>
            <person name="Dougan E. K."/>
            <person name="Thang M."/>
            <person name="Chan C."/>
        </authorList>
    </citation>
    <scope>NUCLEOTIDE SEQUENCE [LARGE SCALE GENOMIC DNA]</scope>
</reference>
<dbReference type="EMBL" id="CAMXCT030006495">
    <property type="protein sequence ID" value="CAL4802008.1"/>
    <property type="molecule type" value="Genomic_DNA"/>
</dbReference>
<evidence type="ECO:0000313" key="3">
    <source>
        <dbReference type="EMBL" id="CAL4802008.1"/>
    </source>
</evidence>
<feature type="compositionally biased region" description="Basic residues" evidence="1">
    <location>
        <begin position="773"/>
        <end position="782"/>
    </location>
</feature>
<evidence type="ECO:0000313" key="2">
    <source>
        <dbReference type="EMBL" id="CAI4014696.1"/>
    </source>
</evidence>
<comment type="caution">
    <text evidence="2">The sequence shown here is derived from an EMBL/GenBank/DDBJ whole genome shotgun (WGS) entry which is preliminary data.</text>
</comment>
<reference evidence="2" key="1">
    <citation type="submission" date="2022-10" db="EMBL/GenBank/DDBJ databases">
        <authorList>
            <person name="Chen Y."/>
            <person name="Dougan E. K."/>
            <person name="Chan C."/>
            <person name="Rhodes N."/>
            <person name="Thang M."/>
        </authorList>
    </citation>
    <scope>NUCLEOTIDE SEQUENCE</scope>
</reference>
<accession>A0A9P1GI09</accession>
<protein>
    <submittedName>
        <fullName evidence="2">Uncharacterized protein</fullName>
    </submittedName>
</protein>
<dbReference type="AlphaFoldDB" id="A0A9P1GI09"/>
<feature type="region of interest" description="Disordered" evidence="1">
    <location>
        <begin position="716"/>
        <end position="926"/>
    </location>
</feature>
<organism evidence="2">
    <name type="scientific">Cladocopium goreaui</name>
    <dbReference type="NCBI Taxonomy" id="2562237"/>
    <lineage>
        <taxon>Eukaryota</taxon>
        <taxon>Sar</taxon>
        <taxon>Alveolata</taxon>
        <taxon>Dinophyceae</taxon>
        <taxon>Suessiales</taxon>
        <taxon>Symbiodiniaceae</taxon>
        <taxon>Cladocopium</taxon>
    </lineage>
</organism>
<name>A0A9P1GI09_9DINO</name>